<feature type="transmembrane region" description="Helical" evidence="9">
    <location>
        <begin position="147"/>
        <end position="171"/>
    </location>
</feature>
<dbReference type="EMBL" id="MH285593">
    <property type="protein sequence ID" value="QBM07787.1"/>
    <property type="molecule type" value="Genomic_DNA"/>
</dbReference>
<feature type="transmembrane region" description="Helical" evidence="9">
    <location>
        <begin position="219"/>
        <end position="243"/>
    </location>
</feature>
<evidence type="ECO:0000256" key="8">
    <source>
        <dbReference type="RuleBase" id="RU003375"/>
    </source>
</evidence>
<keyword evidence="5" id="KW-1278">Translocase</keyword>
<proteinExistence type="inferred from homology"/>
<dbReference type="AlphaFoldDB" id="A0A6B7FVT1"/>
<dbReference type="Pfam" id="PF00510">
    <property type="entry name" value="COX3"/>
    <property type="match status" value="1"/>
</dbReference>
<dbReference type="Gene3D" id="1.10.287.70">
    <property type="match status" value="1"/>
</dbReference>
<dbReference type="InterPro" id="IPR000298">
    <property type="entry name" value="Cyt_c_oxidase-like_su3"/>
</dbReference>
<keyword evidence="4 8" id="KW-0812">Transmembrane</keyword>
<dbReference type="GO" id="GO:0005739">
    <property type="term" value="C:mitochondrion"/>
    <property type="evidence" value="ECO:0007669"/>
    <property type="project" value="TreeGrafter"/>
</dbReference>
<comment type="similarity">
    <text evidence="2 8">Belongs to the cytochrome c oxidase subunit 3 family.</text>
</comment>
<dbReference type="InterPro" id="IPR024791">
    <property type="entry name" value="Cyt_c/ubiquinol_Oxase_su3"/>
</dbReference>
<keyword evidence="7 9" id="KW-0472">Membrane</keyword>
<evidence type="ECO:0000256" key="3">
    <source>
        <dbReference type="ARBA" id="ARBA00015944"/>
    </source>
</evidence>
<geneLocation type="mitochondrion" evidence="11"/>
<evidence type="ECO:0000256" key="9">
    <source>
        <dbReference type="SAM" id="Phobius"/>
    </source>
</evidence>
<evidence type="ECO:0000313" key="11">
    <source>
        <dbReference type="EMBL" id="QBM07787.1"/>
    </source>
</evidence>
<evidence type="ECO:0000256" key="5">
    <source>
        <dbReference type="ARBA" id="ARBA00022967"/>
    </source>
</evidence>
<dbReference type="PANTHER" id="PTHR11403">
    <property type="entry name" value="CYTOCHROME C OXIDASE SUBUNIT III"/>
    <property type="match status" value="1"/>
</dbReference>
<evidence type="ECO:0000256" key="4">
    <source>
        <dbReference type="ARBA" id="ARBA00022692"/>
    </source>
</evidence>
<accession>A0A6B7FVT1</accession>
<dbReference type="GO" id="GO:0006123">
    <property type="term" value="P:mitochondrial electron transport, cytochrome c to oxygen"/>
    <property type="evidence" value="ECO:0007669"/>
    <property type="project" value="TreeGrafter"/>
</dbReference>
<feature type="domain" description="Heme-copper oxidase subunit III family profile" evidence="10">
    <location>
        <begin position="25"/>
        <end position="285"/>
    </location>
</feature>
<dbReference type="InterPro" id="IPR033945">
    <property type="entry name" value="Cyt_c_oxase_su3_dom"/>
</dbReference>
<feature type="transmembrane region" description="Helical" evidence="9">
    <location>
        <begin position="105"/>
        <end position="127"/>
    </location>
</feature>
<dbReference type="Gene3D" id="1.20.120.80">
    <property type="entry name" value="Cytochrome c oxidase, subunit III, four-helix bundle"/>
    <property type="match status" value="1"/>
</dbReference>
<evidence type="ECO:0000259" key="10">
    <source>
        <dbReference type="PROSITE" id="PS50253"/>
    </source>
</evidence>
<name>A0A6B7FVT1_MACBL</name>
<feature type="transmembrane region" description="Helical" evidence="9">
    <location>
        <begin position="183"/>
        <end position="199"/>
    </location>
</feature>
<protein>
    <recommendedName>
        <fullName evidence="3 8">Cytochrome c oxidase subunit 3</fullName>
    </recommendedName>
</protein>
<keyword evidence="8 11" id="KW-0496">Mitochondrion</keyword>
<sequence length="294" mass="33175">MLMNCHASVFQSKKGFSGVSDRWSPGSGYHNVNPSPWPFMASLGIYELIMSLIGFCHGKGSFSFFSMMVGGYMLGYSFTSWMSNIIIEATYLGCHTSIVARNIKVGFYFFILSEVFFFVGVFWAWFHCSIGNLSSGLMWPPCPLIPTYPWGVPLFNTALLSFSGCSVSWSLEAMKAGSRRESMGSLLVGIVSGFIFLFMQMHEYKISSFTMADGVFGSVFYMLTGLHGLHVGGGLVFLSVQLVRIYLYHYVGCHRVLGLKLAVLYWHFVDIIWVVVFVFVYVWPYYNWVGVELF</sequence>
<dbReference type="GO" id="GO:0016020">
    <property type="term" value="C:membrane"/>
    <property type="evidence" value="ECO:0007669"/>
    <property type="project" value="UniProtKB-SubCell"/>
</dbReference>
<dbReference type="InterPro" id="IPR035973">
    <property type="entry name" value="Cyt_c_oxidase_su3-like_sf"/>
</dbReference>
<evidence type="ECO:0000256" key="7">
    <source>
        <dbReference type="ARBA" id="ARBA00023136"/>
    </source>
</evidence>
<evidence type="ECO:0000256" key="6">
    <source>
        <dbReference type="ARBA" id="ARBA00022989"/>
    </source>
</evidence>
<dbReference type="SUPFAM" id="SSF81452">
    <property type="entry name" value="Cytochrome c oxidase subunit III-like"/>
    <property type="match status" value="1"/>
</dbReference>
<feature type="transmembrane region" description="Helical" evidence="9">
    <location>
        <begin position="264"/>
        <end position="286"/>
    </location>
</feature>
<keyword evidence="6 9" id="KW-1133">Transmembrane helix</keyword>
<reference evidence="11" key="1">
    <citation type="submission" date="2018-05" db="EMBL/GenBank/DDBJ databases">
        <title>Complete mitogenomes of Limecola baltica reveal old and feature-rich doubly uniparental inheritance of mitochondria in Tellinidae.</title>
        <authorList>
            <person name="Smietanka B."/>
            <person name="Lubosny M."/>
            <person name="Lasota R."/>
            <person name="Burzynski A."/>
        </authorList>
    </citation>
    <scope>NUCLEOTIDE SEQUENCE</scope>
    <source>
        <strain evidence="11">M-61-1</strain>
    </source>
</reference>
<evidence type="ECO:0000256" key="2">
    <source>
        <dbReference type="ARBA" id="ARBA00010581"/>
    </source>
</evidence>
<evidence type="ECO:0000256" key="1">
    <source>
        <dbReference type="ARBA" id="ARBA00004141"/>
    </source>
</evidence>
<comment type="subcellular location">
    <subcellularLocation>
        <location evidence="1">Membrane</location>
        <topology evidence="1">Multi-pass membrane protein</topology>
    </subcellularLocation>
</comment>
<dbReference type="InterPro" id="IPR013833">
    <property type="entry name" value="Cyt_c_oxidase_su3_a-hlx"/>
</dbReference>
<dbReference type="PROSITE" id="PS50253">
    <property type="entry name" value="COX3"/>
    <property type="match status" value="1"/>
</dbReference>
<comment type="function">
    <text evidence="8">Component of the cytochrome c oxidase, the last enzyme in the mitochondrial electron transport chain which drives oxidative phosphorylation. The respiratory chain contains 3 multisubunit complexes succinate dehydrogenase (complex II, CII), ubiquinol-cytochrome c oxidoreductase (cytochrome b-c1 complex, complex III, CIII) and cytochrome c oxidase (complex IV, CIV), that cooperate to transfer electrons derived from NADH and succinate to molecular oxygen, creating an electrochemical gradient over the inner membrane that drives transmembrane transport and the ATP synthase. Cytochrome c oxidase is the component of the respiratory chain that catalyzes the reduction of oxygen to water. Electrons originating from reduced cytochrome c in the intermembrane space (IMS) are transferred via the dinuclear copper A center (CU(A)) of subunit 2 and heme A of subunit 1 to the active site in subunit 1, a binuclear center (BNC) formed by heme A3 and copper B (CU(B)). The BNC reduces molecular oxygen to 2 water molecules using 4 electrons from cytochrome c in the IMS and 4 protons from the mitochondrial matrix.</text>
</comment>
<organism evidence="11">
    <name type="scientific">Macoma balthica</name>
    <name type="common">Baltic tellin</name>
    <name type="synonym">Limecola balthica</name>
    <dbReference type="NCBI Taxonomy" id="1903275"/>
    <lineage>
        <taxon>Eukaryota</taxon>
        <taxon>Metazoa</taxon>
        <taxon>Spiralia</taxon>
        <taxon>Lophotrochozoa</taxon>
        <taxon>Mollusca</taxon>
        <taxon>Bivalvia</taxon>
        <taxon>Autobranchia</taxon>
        <taxon>Heteroconchia</taxon>
        <taxon>Euheterodonta</taxon>
        <taxon>Imparidentia</taxon>
        <taxon>Neoheterodontei</taxon>
        <taxon>Cardiida</taxon>
        <taxon>Tellinoidea</taxon>
        <taxon>Tellinidae</taxon>
        <taxon>Macoma</taxon>
    </lineage>
</organism>
<dbReference type="CDD" id="cd01665">
    <property type="entry name" value="Cyt_c_Oxidase_III"/>
    <property type="match status" value="1"/>
</dbReference>
<dbReference type="GO" id="GO:0004129">
    <property type="term" value="F:cytochrome-c oxidase activity"/>
    <property type="evidence" value="ECO:0007669"/>
    <property type="project" value="InterPro"/>
</dbReference>
<dbReference type="PANTHER" id="PTHR11403:SF7">
    <property type="entry name" value="CYTOCHROME C OXIDASE SUBUNIT 3"/>
    <property type="match status" value="1"/>
</dbReference>